<dbReference type="Proteomes" id="UP000244334">
    <property type="component" value="Unassembled WGS sequence"/>
</dbReference>
<evidence type="ECO:0008006" key="5">
    <source>
        <dbReference type="Google" id="ProtNLM"/>
    </source>
</evidence>
<dbReference type="OrthoDB" id="9845171at2"/>
<evidence type="ECO:0000313" key="3">
    <source>
        <dbReference type="Proteomes" id="UP000243534"/>
    </source>
</evidence>
<evidence type="ECO:0000313" key="2">
    <source>
        <dbReference type="EMBL" id="RAP71815.1"/>
    </source>
</evidence>
<sequence>MDKYHQFARIAVKAECDECYLTALQFWQKSIKTKEGYLHREWVNKRIEMCKNKIARKQKNSYQFYAK</sequence>
<reference evidence="1 3" key="1">
    <citation type="submission" date="2016-07" db="EMBL/GenBank/DDBJ databases">
        <authorList>
            <person name="Yuval B."/>
        </authorList>
    </citation>
    <scope>NUCLEOTIDE SEQUENCE [LARGE SCALE GENOMIC DNA]</scope>
    <source>
        <strain evidence="1 3">IL</strain>
    </source>
</reference>
<protein>
    <recommendedName>
        <fullName evidence="5">ANR family transcriptional regulator</fullName>
    </recommendedName>
</protein>
<reference evidence="2 4" key="2">
    <citation type="submission" date="2018-04" db="EMBL/GenBank/DDBJ databases">
        <title>Genomes of the Obligate Erwinia dacicola and Facultative Enterobacter sp. OLF Endosymbionts of the Olive Fruit fly, Bactrocera oleae.</title>
        <authorList>
            <person name="Estes A.M."/>
            <person name="Hearn D.J."/>
            <person name="Agarwal S."/>
            <person name="Pierson E.A."/>
            <person name="Dunning-Hotopp J.C."/>
        </authorList>
    </citation>
    <scope>NUCLEOTIDE SEQUENCE [LARGE SCALE GENOMIC DNA]</scope>
    <source>
        <strain evidence="2 4">Oroville</strain>
    </source>
</reference>
<dbReference type="AlphaFoldDB" id="A0A1E7Z451"/>
<dbReference type="EMBL" id="MAYS01000090">
    <property type="protein sequence ID" value="OFC63388.1"/>
    <property type="molecule type" value="Genomic_DNA"/>
</dbReference>
<dbReference type="EMBL" id="LJAM02000094">
    <property type="protein sequence ID" value="RAP71815.1"/>
    <property type="molecule type" value="Genomic_DNA"/>
</dbReference>
<name>A0A1E7Z451_9GAMM</name>
<accession>A0A1E7Z451</accession>
<proteinExistence type="predicted"/>
<keyword evidence="4" id="KW-1185">Reference proteome</keyword>
<evidence type="ECO:0000313" key="4">
    <source>
        <dbReference type="Proteomes" id="UP000244334"/>
    </source>
</evidence>
<comment type="caution">
    <text evidence="1">The sequence shown here is derived from an EMBL/GenBank/DDBJ whole genome shotgun (WGS) entry which is preliminary data.</text>
</comment>
<dbReference type="RefSeq" id="WP_070133874.1">
    <property type="nucleotide sequence ID" value="NZ_LJAM02000094.1"/>
</dbReference>
<organism evidence="1 3">
    <name type="scientific">Candidatus Erwinia dacicola</name>
    <dbReference type="NCBI Taxonomy" id="252393"/>
    <lineage>
        <taxon>Bacteria</taxon>
        <taxon>Pseudomonadati</taxon>
        <taxon>Pseudomonadota</taxon>
        <taxon>Gammaproteobacteria</taxon>
        <taxon>Enterobacterales</taxon>
        <taxon>Erwiniaceae</taxon>
        <taxon>Erwinia</taxon>
    </lineage>
</organism>
<dbReference type="Proteomes" id="UP000243534">
    <property type="component" value="Unassembled WGS sequence"/>
</dbReference>
<evidence type="ECO:0000313" key="1">
    <source>
        <dbReference type="EMBL" id="OFC63388.1"/>
    </source>
</evidence>
<gene>
    <name evidence="2" type="ORF">ACZ87_01361</name>
    <name evidence="1" type="ORF">BBW68_00960</name>
</gene>